<reference evidence="1" key="1">
    <citation type="submission" date="2021-02" db="EMBL/GenBank/DDBJ databases">
        <authorList>
            <person name="Nowell W R."/>
        </authorList>
    </citation>
    <scope>NUCLEOTIDE SEQUENCE</scope>
</reference>
<dbReference type="AlphaFoldDB" id="A0A820TLX6"/>
<proteinExistence type="predicted"/>
<dbReference type="Proteomes" id="UP000663866">
    <property type="component" value="Unassembled WGS sequence"/>
</dbReference>
<name>A0A820TLX6_9BILA</name>
<dbReference type="InterPro" id="IPR014752">
    <property type="entry name" value="Arrestin-like_C"/>
</dbReference>
<accession>A0A820TLX6</accession>
<sequence length="115" mass="13060">MGLSSTKSSLTNAEYTLTLSSPNDFYRSLSTIQGEFHLNVRKKLTIEKEIRIDLIGQLIESKKYAARSKRISSQINNNNNNNNNIFLTYSCQLLTSHDNGTARTIKQQTVTCPFR</sequence>
<feature type="non-terminal residue" evidence="1">
    <location>
        <position position="115"/>
    </location>
</feature>
<comment type="caution">
    <text evidence="1">The sequence shown here is derived from an EMBL/GenBank/DDBJ whole genome shotgun (WGS) entry which is preliminary data.</text>
</comment>
<evidence type="ECO:0000313" key="1">
    <source>
        <dbReference type="EMBL" id="CAF4473727.1"/>
    </source>
</evidence>
<organism evidence="1 2">
    <name type="scientific">Rotaria magnacalcarata</name>
    <dbReference type="NCBI Taxonomy" id="392030"/>
    <lineage>
        <taxon>Eukaryota</taxon>
        <taxon>Metazoa</taxon>
        <taxon>Spiralia</taxon>
        <taxon>Gnathifera</taxon>
        <taxon>Rotifera</taxon>
        <taxon>Eurotatoria</taxon>
        <taxon>Bdelloidea</taxon>
        <taxon>Philodinida</taxon>
        <taxon>Philodinidae</taxon>
        <taxon>Rotaria</taxon>
    </lineage>
</organism>
<dbReference type="Gene3D" id="2.60.40.640">
    <property type="match status" value="1"/>
</dbReference>
<dbReference type="EMBL" id="CAJOBG010049474">
    <property type="protein sequence ID" value="CAF4473727.1"/>
    <property type="molecule type" value="Genomic_DNA"/>
</dbReference>
<protein>
    <submittedName>
        <fullName evidence="1">Uncharacterized protein</fullName>
    </submittedName>
</protein>
<evidence type="ECO:0000313" key="2">
    <source>
        <dbReference type="Proteomes" id="UP000663866"/>
    </source>
</evidence>
<keyword evidence="2" id="KW-1185">Reference proteome</keyword>
<gene>
    <name evidence="1" type="ORF">OVN521_LOCUS39180</name>
</gene>